<comment type="caution">
    <text evidence="3">The sequence shown here is derived from an EMBL/GenBank/DDBJ whole genome shotgun (WGS) entry which is preliminary data.</text>
</comment>
<name>A0ABW0EUE5_9PSEU</name>
<feature type="compositionally biased region" description="Basic and acidic residues" evidence="1">
    <location>
        <begin position="190"/>
        <end position="204"/>
    </location>
</feature>
<dbReference type="InterPro" id="IPR003593">
    <property type="entry name" value="AAA+_ATPase"/>
</dbReference>
<feature type="domain" description="AAA+ ATPase" evidence="2">
    <location>
        <begin position="337"/>
        <end position="666"/>
    </location>
</feature>
<evidence type="ECO:0000313" key="4">
    <source>
        <dbReference type="Proteomes" id="UP001596157"/>
    </source>
</evidence>
<gene>
    <name evidence="3" type="ORF">ACFPM7_28060</name>
</gene>
<dbReference type="PANTHER" id="PTHR30121">
    <property type="entry name" value="UNCHARACTERIZED PROTEIN YJGR-RELATED"/>
    <property type="match status" value="1"/>
</dbReference>
<dbReference type="EMBL" id="JBHSKF010000019">
    <property type="protein sequence ID" value="MFC5290922.1"/>
    <property type="molecule type" value="Genomic_DNA"/>
</dbReference>
<reference evidence="4" key="1">
    <citation type="journal article" date="2019" name="Int. J. Syst. Evol. Microbiol.">
        <title>The Global Catalogue of Microorganisms (GCM) 10K type strain sequencing project: providing services to taxonomists for standard genome sequencing and annotation.</title>
        <authorList>
            <consortium name="The Broad Institute Genomics Platform"/>
            <consortium name="The Broad Institute Genome Sequencing Center for Infectious Disease"/>
            <person name="Wu L."/>
            <person name="Ma J."/>
        </authorList>
    </citation>
    <scope>NUCLEOTIDE SEQUENCE [LARGE SCALE GENOMIC DNA]</scope>
    <source>
        <strain evidence="4">CCUG 59778</strain>
    </source>
</reference>
<dbReference type="SUPFAM" id="SSF52540">
    <property type="entry name" value="P-loop containing nucleoside triphosphate hydrolases"/>
    <property type="match status" value="1"/>
</dbReference>
<sequence length="748" mass="81797">MELLLSALVTSLSLPVGVALLKSQDQTEADRQRLGFTLGFPPDLRPGDIEAWLSAVVGALNLRRGLLSGMPTIAFELRADAYGIIHRVRLPKAQANYLVSQLRTQIPGTRVMPEDRPPKDNWTDAIELGHRRPSQTLRAIKPEVVAASLLASVQGLGKKEAVLIQLVATGAVPEQVPTARPTRRSSLFGDVREHESEETKDRREKQKHPNFLAVVRLAVRASSADRGKALLRQARSAFASLDTAGNGFKKVVTVSKSGLLVRVEQAAGKLVYHAQLSLPELASLTGWPIGHPHVAGLSPSRARQLPPSASVPSKGLVIGHSNFPGAERDIAVSHTDACKHIQILSPTGGGKTTLMANLAAQLIRQGYGVIVLETKGDLYRQVADLVPPARLDDVIAWDFADTERPLGFNVLTQSGSRRGVDELNLQLAAMYPDSGVITPQVMYFGLHALAATPGGTFIDLPVMLSPRTPEEEAWRQQLVADIKNPEYKRFWQRYLAADPKTQDRESAPLHRRLWPFTARPEVRNSLGQSTSSFQMDDVVRQGKVLLVNLAGVQVGQSTAAICGSLILNAIWTSVRANKLKRPVFLFLDEFQELIKLRSDPNEMLAQARSFQLSMILAHQHASQLPREVEQAVMNNARTKLIFQTTADDARIMARHFGRMVSEDDFLGLGPHEAIAKVAVGTTVSPPLTLTALPPAKPTGSYDEVVRRSRERYGRPVAEVEAEIQARRSAPQKTTKAKPKVGPQQWGGA</sequence>
<feature type="region of interest" description="Disordered" evidence="1">
    <location>
        <begin position="177"/>
        <end position="206"/>
    </location>
</feature>
<dbReference type="InterPro" id="IPR027417">
    <property type="entry name" value="P-loop_NTPase"/>
</dbReference>
<dbReference type="InterPro" id="IPR019476">
    <property type="entry name" value="T4SS_TraD_DNA-bd"/>
</dbReference>
<accession>A0ABW0EUE5</accession>
<keyword evidence="4" id="KW-1185">Reference proteome</keyword>
<proteinExistence type="predicted"/>
<dbReference type="RefSeq" id="WP_378250821.1">
    <property type="nucleotide sequence ID" value="NZ_JBHSKF010000019.1"/>
</dbReference>
<evidence type="ECO:0000259" key="2">
    <source>
        <dbReference type="SMART" id="SM00382"/>
    </source>
</evidence>
<dbReference type="Pfam" id="PF10412">
    <property type="entry name" value="TrwB_AAD_bind"/>
    <property type="match status" value="1"/>
</dbReference>
<feature type="region of interest" description="Disordered" evidence="1">
    <location>
        <begin position="718"/>
        <end position="748"/>
    </location>
</feature>
<dbReference type="Gene3D" id="3.40.50.300">
    <property type="entry name" value="P-loop containing nucleotide triphosphate hydrolases"/>
    <property type="match status" value="2"/>
</dbReference>
<dbReference type="PANTHER" id="PTHR30121:SF6">
    <property type="entry name" value="SLR6007 PROTEIN"/>
    <property type="match status" value="1"/>
</dbReference>
<dbReference type="InterPro" id="IPR051162">
    <property type="entry name" value="T4SS_component"/>
</dbReference>
<dbReference type="Proteomes" id="UP001596157">
    <property type="component" value="Unassembled WGS sequence"/>
</dbReference>
<dbReference type="SMART" id="SM00382">
    <property type="entry name" value="AAA"/>
    <property type="match status" value="1"/>
</dbReference>
<dbReference type="CDD" id="cd01127">
    <property type="entry name" value="TrwB_TraG_TraD_VirD4"/>
    <property type="match status" value="1"/>
</dbReference>
<protein>
    <submittedName>
        <fullName evidence="3">Type IV secretory system conjugative DNA transfer family protein</fullName>
    </submittedName>
</protein>
<organism evidence="3 4">
    <name type="scientific">Actinokineospora guangxiensis</name>
    <dbReference type="NCBI Taxonomy" id="1490288"/>
    <lineage>
        <taxon>Bacteria</taxon>
        <taxon>Bacillati</taxon>
        <taxon>Actinomycetota</taxon>
        <taxon>Actinomycetes</taxon>
        <taxon>Pseudonocardiales</taxon>
        <taxon>Pseudonocardiaceae</taxon>
        <taxon>Actinokineospora</taxon>
    </lineage>
</organism>
<evidence type="ECO:0000256" key="1">
    <source>
        <dbReference type="SAM" id="MobiDB-lite"/>
    </source>
</evidence>
<evidence type="ECO:0000313" key="3">
    <source>
        <dbReference type="EMBL" id="MFC5290922.1"/>
    </source>
</evidence>